<dbReference type="Proteomes" id="UP001230328">
    <property type="component" value="Unassembled WGS sequence"/>
</dbReference>
<proteinExistence type="predicted"/>
<sequence length="67" mass="6672">MTGDSPVPAPGAAPAAAKNVLAVIPPHVVLSPHVAGVTRETLVRIALAAVQNVTGFLAGEPPRDVVS</sequence>
<dbReference type="EMBL" id="JAUSZI010000002">
    <property type="protein sequence ID" value="MDQ1023912.1"/>
    <property type="molecule type" value="Genomic_DNA"/>
</dbReference>
<organism evidence="1 2">
    <name type="scientific">Streptomyces umbrinus</name>
    <dbReference type="NCBI Taxonomy" id="67370"/>
    <lineage>
        <taxon>Bacteria</taxon>
        <taxon>Bacillati</taxon>
        <taxon>Actinomycetota</taxon>
        <taxon>Actinomycetes</taxon>
        <taxon>Kitasatosporales</taxon>
        <taxon>Streptomycetaceae</taxon>
        <taxon>Streptomyces</taxon>
        <taxon>Streptomyces phaeochromogenes group</taxon>
    </lineage>
</organism>
<evidence type="ECO:0000313" key="2">
    <source>
        <dbReference type="Proteomes" id="UP001230328"/>
    </source>
</evidence>
<keyword evidence="2" id="KW-1185">Reference proteome</keyword>
<evidence type="ECO:0000313" key="1">
    <source>
        <dbReference type="EMBL" id="MDQ1023912.1"/>
    </source>
</evidence>
<reference evidence="1 2" key="1">
    <citation type="submission" date="2023-07" db="EMBL/GenBank/DDBJ databases">
        <title>Comparative genomics of wheat-associated soil bacteria to identify genetic determinants of phenazine resistance.</title>
        <authorList>
            <person name="Mouncey N."/>
        </authorList>
    </citation>
    <scope>NUCLEOTIDE SEQUENCE [LARGE SCALE GENOMIC DNA]</scope>
    <source>
        <strain evidence="1 2">V2I4</strain>
    </source>
</reference>
<protein>
    <submittedName>
        <fullName evidence="1">Lactate dehydrogenase-like 2-hydroxyacid dehydrogenase</fullName>
    </submittedName>
</protein>
<dbReference type="Gene3D" id="3.40.50.720">
    <property type="entry name" value="NAD(P)-binding Rossmann-like Domain"/>
    <property type="match status" value="2"/>
</dbReference>
<comment type="caution">
    <text evidence="1">The sequence shown here is derived from an EMBL/GenBank/DDBJ whole genome shotgun (WGS) entry which is preliminary data.</text>
</comment>
<gene>
    <name evidence="1" type="ORF">QF035_001494</name>
</gene>
<name>A0ABU0SK16_9ACTN</name>
<accession>A0ABU0SK16</accession>